<keyword evidence="1" id="KW-0812">Transmembrane</keyword>
<keyword evidence="1" id="KW-0472">Membrane</keyword>
<comment type="caution">
    <text evidence="2">The sequence shown here is derived from an EMBL/GenBank/DDBJ whole genome shotgun (WGS) entry which is preliminary data.</text>
</comment>
<keyword evidence="1" id="KW-1133">Transmembrane helix</keyword>
<dbReference type="Proteomes" id="UP000291078">
    <property type="component" value="Unassembled WGS sequence"/>
</dbReference>
<dbReference type="EMBL" id="SGXM01000006">
    <property type="protein sequence ID" value="RZT35459.1"/>
    <property type="molecule type" value="Genomic_DNA"/>
</dbReference>
<name>A0A4V2FG41_9BURK</name>
<evidence type="ECO:0000256" key="1">
    <source>
        <dbReference type="SAM" id="Phobius"/>
    </source>
</evidence>
<organism evidence="2 3">
    <name type="scientific">Cupriavidus agavae</name>
    <dbReference type="NCBI Taxonomy" id="1001822"/>
    <lineage>
        <taxon>Bacteria</taxon>
        <taxon>Pseudomonadati</taxon>
        <taxon>Pseudomonadota</taxon>
        <taxon>Betaproteobacteria</taxon>
        <taxon>Burkholderiales</taxon>
        <taxon>Burkholderiaceae</taxon>
        <taxon>Cupriavidus</taxon>
    </lineage>
</organism>
<proteinExistence type="predicted"/>
<reference evidence="2 3" key="1">
    <citation type="journal article" date="2015" name="Stand. Genomic Sci.">
        <title>Genomic Encyclopedia of Bacterial and Archaeal Type Strains, Phase III: the genomes of soil and plant-associated and newly described type strains.</title>
        <authorList>
            <person name="Whitman W.B."/>
            <person name="Woyke T."/>
            <person name="Klenk H.P."/>
            <person name="Zhou Y."/>
            <person name="Lilburn T.G."/>
            <person name="Beck B.J."/>
            <person name="De Vos P."/>
            <person name="Vandamme P."/>
            <person name="Eisen J.A."/>
            <person name="Garrity G."/>
            <person name="Hugenholtz P."/>
            <person name="Kyrpides N.C."/>
        </authorList>
    </citation>
    <scope>NUCLEOTIDE SEQUENCE [LARGE SCALE GENOMIC DNA]</scope>
    <source>
        <strain evidence="2 3">ASC-9842</strain>
    </source>
</reference>
<sequence length="57" mass="6250">MVIGKMLRLVLPVAMYIAAAALGVGFAAYQNRSKRMRPTLPREGEVMKASHSMVSEN</sequence>
<evidence type="ECO:0000313" key="2">
    <source>
        <dbReference type="EMBL" id="RZT35459.1"/>
    </source>
</evidence>
<protein>
    <submittedName>
        <fullName evidence="2">Uncharacterized protein</fullName>
    </submittedName>
</protein>
<dbReference type="AlphaFoldDB" id="A0A4V2FG41"/>
<dbReference type="RefSeq" id="WP_157994707.1">
    <property type="nucleotide sequence ID" value="NZ_SGXM01000006.1"/>
</dbReference>
<evidence type="ECO:0000313" key="3">
    <source>
        <dbReference type="Proteomes" id="UP000291078"/>
    </source>
</evidence>
<keyword evidence="3" id="KW-1185">Reference proteome</keyword>
<accession>A0A4V2FG41</accession>
<gene>
    <name evidence="2" type="ORF">EV147_3901</name>
</gene>
<feature type="transmembrane region" description="Helical" evidence="1">
    <location>
        <begin position="6"/>
        <end position="29"/>
    </location>
</feature>